<evidence type="ECO:0000313" key="2">
    <source>
        <dbReference type="Proteomes" id="UP000637002"/>
    </source>
</evidence>
<dbReference type="Proteomes" id="UP000637002">
    <property type="component" value="Unassembled WGS sequence"/>
</dbReference>
<gene>
    <name evidence="1" type="ORF">GCM10010994_55630</name>
</gene>
<organism evidence="1 2">
    <name type="scientific">Chelatococcus reniformis</name>
    <dbReference type="NCBI Taxonomy" id="1494448"/>
    <lineage>
        <taxon>Bacteria</taxon>
        <taxon>Pseudomonadati</taxon>
        <taxon>Pseudomonadota</taxon>
        <taxon>Alphaproteobacteria</taxon>
        <taxon>Hyphomicrobiales</taxon>
        <taxon>Chelatococcaceae</taxon>
        <taxon>Chelatococcus</taxon>
    </lineage>
</organism>
<name>A0A916UWV6_9HYPH</name>
<keyword evidence="2" id="KW-1185">Reference proteome</keyword>
<dbReference type="EMBL" id="BMGG01000011">
    <property type="protein sequence ID" value="GGC90703.1"/>
    <property type="molecule type" value="Genomic_DNA"/>
</dbReference>
<dbReference type="AlphaFoldDB" id="A0A916UWV6"/>
<comment type="caution">
    <text evidence="1">The sequence shown here is derived from an EMBL/GenBank/DDBJ whole genome shotgun (WGS) entry which is preliminary data.</text>
</comment>
<proteinExistence type="predicted"/>
<protein>
    <submittedName>
        <fullName evidence="1">Uncharacterized protein</fullName>
    </submittedName>
</protein>
<sequence>MSEETLLSAARRVVRFFSIDEAHGGLTSVETLQAVETLDKQVRIEAARQASAAAGITTEPPEQKG</sequence>
<reference evidence="1" key="2">
    <citation type="submission" date="2020-09" db="EMBL/GenBank/DDBJ databases">
        <authorList>
            <person name="Sun Q."/>
            <person name="Zhou Y."/>
        </authorList>
    </citation>
    <scope>NUCLEOTIDE SEQUENCE</scope>
    <source>
        <strain evidence="1">CGMCC 1.12919</strain>
    </source>
</reference>
<evidence type="ECO:0000313" key="1">
    <source>
        <dbReference type="EMBL" id="GGC90703.1"/>
    </source>
</evidence>
<dbReference type="RefSeq" id="WP_188612428.1">
    <property type="nucleotide sequence ID" value="NZ_BMGG01000011.1"/>
</dbReference>
<accession>A0A916UWV6</accession>
<reference evidence="1" key="1">
    <citation type="journal article" date="2014" name="Int. J. Syst. Evol. Microbiol.">
        <title>Complete genome sequence of Corynebacterium casei LMG S-19264T (=DSM 44701T), isolated from a smear-ripened cheese.</title>
        <authorList>
            <consortium name="US DOE Joint Genome Institute (JGI-PGF)"/>
            <person name="Walter F."/>
            <person name="Albersmeier A."/>
            <person name="Kalinowski J."/>
            <person name="Ruckert C."/>
        </authorList>
    </citation>
    <scope>NUCLEOTIDE SEQUENCE</scope>
    <source>
        <strain evidence="1">CGMCC 1.12919</strain>
    </source>
</reference>